<dbReference type="PROSITE" id="PS50234">
    <property type="entry name" value="VWFA"/>
    <property type="match status" value="1"/>
</dbReference>
<dbReference type="InterPro" id="IPR006582">
    <property type="entry name" value="MD_domain"/>
</dbReference>
<organism evidence="5 6">
    <name type="scientific">Pristionchus pacificus</name>
    <name type="common">Parasitic nematode worm</name>
    <dbReference type="NCBI Taxonomy" id="54126"/>
    <lineage>
        <taxon>Eukaryota</taxon>
        <taxon>Metazoa</taxon>
        <taxon>Ecdysozoa</taxon>
        <taxon>Nematoda</taxon>
        <taxon>Chromadorea</taxon>
        <taxon>Rhabditida</taxon>
        <taxon>Rhabditina</taxon>
        <taxon>Diplogasteromorpha</taxon>
        <taxon>Diplogasteroidea</taxon>
        <taxon>Neodiplogasteridae</taxon>
        <taxon>Pristionchus</taxon>
    </lineage>
</organism>
<evidence type="ECO:0000256" key="2">
    <source>
        <dbReference type="PROSITE-ProRule" id="PRU00076"/>
    </source>
</evidence>
<protein>
    <submittedName>
        <fullName evidence="5">C-type lectin</fullName>
    </submittedName>
</protein>
<dbReference type="SMART" id="SM00181">
    <property type="entry name" value="EGF"/>
    <property type="match status" value="3"/>
</dbReference>
<name>A0A2A6CIB2_PRIPA</name>
<keyword evidence="2" id="KW-0245">EGF-like domain</keyword>
<accession>A0A8R1U9Q1</accession>
<dbReference type="InterPro" id="IPR057085">
    <property type="entry name" value="Ig_Irg-7"/>
</dbReference>
<dbReference type="Pfam" id="PF00092">
    <property type="entry name" value="VWA"/>
    <property type="match status" value="1"/>
</dbReference>
<dbReference type="Gene3D" id="3.40.50.410">
    <property type="entry name" value="von Willebrand factor, type A domain"/>
    <property type="match status" value="1"/>
</dbReference>
<dbReference type="Pfam" id="PF23623">
    <property type="entry name" value="GBD_IRG7_N"/>
    <property type="match status" value="1"/>
</dbReference>
<feature type="compositionally biased region" description="Basic residues" evidence="3">
    <location>
        <begin position="470"/>
        <end position="479"/>
    </location>
</feature>
<dbReference type="Gene3D" id="2.10.25.10">
    <property type="entry name" value="Laminin"/>
    <property type="match status" value="3"/>
</dbReference>
<evidence type="ECO:0000256" key="3">
    <source>
        <dbReference type="SAM" id="MobiDB-lite"/>
    </source>
</evidence>
<dbReference type="PROSITE" id="PS51257">
    <property type="entry name" value="PROKAR_LIPOPROTEIN"/>
    <property type="match status" value="1"/>
</dbReference>
<dbReference type="InterPro" id="IPR000742">
    <property type="entry name" value="EGF"/>
</dbReference>
<dbReference type="EnsemblMetazoa" id="PPA14572.1">
    <property type="protein sequence ID" value="PPA14572.1"/>
    <property type="gene ID" value="WBGene00104126"/>
</dbReference>
<dbReference type="PROSITE" id="PS50157">
    <property type="entry name" value="ZINC_FINGER_C2H2_2"/>
    <property type="match status" value="1"/>
</dbReference>
<dbReference type="Pfam" id="PF24415">
    <property type="entry name" value="Ig_Irg-7"/>
    <property type="match status" value="2"/>
</dbReference>
<dbReference type="Gene3D" id="3.10.100.10">
    <property type="entry name" value="Mannose-Binding Protein A, subunit A"/>
    <property type="match status" value="1"/>
</dbReference>
<evidence type="ECO:0000313" key="5">
    <source>
        <dbReference type="EnsemblMetazoa" id="PPA14572.1"/>
    </source>
</evidence>
<gene>
    <name evidence="5" type="primary">WBGene00104126</name>
</gene>
<dbReference type="InterPro" id="IPR002035">
    <property type="entry name" value="VWF_A"/>
</dbReference>
<evidence type="ECO:0000256" key="1">
    <source>
        <dbReference type="PROSITE-ProRule" id="PRU00042"/>
    </source>
</evidence>
<dbReference type="PROSITE" id="PS00022">
    <property type="entry name" value="EGF_1"/>
    <property type="match status" value="3"/>
</dbReference>
<evidence type="ECO:0000256" key="4">
    <source>
        <dbReference type="SAM" id="SignalP"/>
    </source>
</evidence>
<feature type="region of interest" description="Disordered" evidence="3">
    <location>
        <begin position="458"/>
        <end position="479"/>
    </location>
</feature>
<dbReference type="InterPro" id="IPR057086">
    <property type="entry name" value="GBD_Irg-7_N"/>
</dbReference>
<keyword evidence="1" id="KW-0862">Zinc</keyword>
<dbReference type="SMART" id="SM00034">
    <property type="entry name" value="CLECT"/>
    <property type="match status" value="1"/>
</dbReference>
<dbReference type="InterPro" id="IPR013087">
    <property type="entry name" value="Znf_C2H2_type"/>
</dbReference>
<dbReference type="PROSITE" id="PS50041">
    <property type="entry name" value="C_TYPE_LECTIN_2"/>
    <property type="match status" value="1"/>
</dbReference>
<comment type="caution">
    <text evidence="2">Lacks conserved residue(s) required for the propagation of feature annotation.</text>
</comment>
<proteinExistence type="predicted"/>
<keyword evidence="1" id="KW-0863">Zinc-finger</keyword>
<dbReference type="Proteomes" id="UP000005239">
    <property type="component" value="Unassembled WGS sequence"/>
</dbReference>
<dbReference type="PROSITE" id="PS01186">
    <property type="entry name" value="EGF_2"/>
    <property type="match status" value="2"/>
</dbReference>
<dbReference type="InterPro" id="IPR053295">
    <property type="entry name" value="Innate_immunity_reg"/>
</dbReference>
<keyword evidence="1" id="KW-0479">Metal-binding</keyword>
<feature type="chain" id="PRO_5043893155" evidence="4">
    <location>
        <begin position="20"/>
        <end position="2541"/>
    </location>
</feature>
<reference evidence="5" key="2">
    <citation type="submission" date="2022-06" db="UniProtKB">
        <authorList>
            <consortium name="EnsemblMetazoa"/>
        </authorList>
    </citation>
    <scope>IDENTIFICATION</scope>
    <source>
        <strain evidence="5">PS312</strain>
    </source>
</reference>
<dbReference type="PROSITE" id="PS00028">
    <property type="entry name" value="ZINC_FINGER_C2H2_1"/>
    <property type="match status" value="1"/>
</dbReference>
<feature type="disulfide bond" evidence="2">
    <location>
        <begin position="1868"/>
        <end position="1877"/>
    </location>
</feature>
<keyword evidence="6" id="KW-1185">Reference proteome</keyword>
<dbReference type="PANTHER" id="PTHR47324:SF1">
    <property type="entry name" value="EGF-LIKE DOMAIN-CONTAINING PROTEIN-RELATED"/>
    <property type="match status" value="1"/>
</dbReference>
<sequence>MRIALGLAVLAVLACAASGAFRGQFADLFNTWRAGEEAHYVKDFDHFSAAYHPEVHSEEHTRKKRNAEEAAKFAAGNPITKACDRPGYTGQYCEFPICQEFNPFINPEQYLRDDGYVIDLTDLGNCTRKHEIIVDETMFDIHIEVQSLEDVSPVLSIYDSDGYLGTPDETVAESDRFVATFKALKPGYYTLVPSAASIESRCILTTTAQTFMTISGGFQTDDRDRNDFPSDNAGAHQFNSIMLHLNGGRSPAELKTVSVIGPENQVLRPRMLDKRYGCQYEYYFDSLFCYGKGSYAMIVEGVDFYGLPFRRTAPFQCVYVPAPPTSPGPSTTPVPTNPPACANGGVMMFEGLRSSCVCQDHWTGYDCSQPLCINGGTLIEGKCFCTNGFEGVHCETVRCEPNSNHGFGVDKPTLIFVVRVREEMNAVMQQVQQAVDETFIICTSCSLLISYSFSETQQGKSGADRDISKGGRKMRSHRDKQHNVITPEDMFDALNATLQLRATSVFLEELVENSVSSTKIKKITELSYFEYHGSDARVWKFHGIGDGEVIKDLKHTNATLDIKKQGGKLAPAAVNIEDRKRILASFDKNPGQYEEPTFWLLPHEVAPMLDIEPNARDDDIVTPNRPDPSNPAGAAKQSLFYCRDCGSSFILYKNLLKHIEKGKHFIRPEHVKLLDKVLGLFMRAIEDTLVPEPLSPVSEVVKAFKRASDPELPQGWAIKHGRKVGRYSEATKAFVKAKFDEYAKRGAKLKADEAERLMRADRFIEPKDWMTKSQLRNYINSLKSQLPKMRAWRRQVEHEDMDDEHFEVEVEPSDEDIVITEEDFHRHLTPTMLKKFFSDVDKPVVANLQFDPAYLTRFQVVFFNDHNIFMSQHYTSIEAFDIGFYKATISQNTEGGCTDGVLGAVTTGLTNIALTQGSTIYVITDALADDYDTAFEALLQFNSYWRATINFIYVEPTAESQCDSDLSDPGFRAFDEVANRFGGLAWHVDDRSKVYDVLYGHMNSIIYKSQLMLTLDRDECGNGLGKVIQMEKSSDTLVFIAKGRDFTLEIIAPDGNTLQREHIVDQGLFTIQRTADPIAGAYMIRTHTKAPTASCSVRAYQASYQSYSTDSPTEAFWAITTDVDADAWLYQPLVGIDNHPVFHIENYGESEDYDHAFAFLNMYAVREGVEKEVYASNGLFRGGCSFHFYFPAFRCRPNENLHYEFNLRTEEGFYIQRAGVMTCFNSFPTPAPPSDCQNGGVMYNETCLCQPHYEGAHCESVICENGGTPYFGICQCAAGWLGPFCNTAQCSESGPVPNYGYHVDMAFLVEVTKSGVKQIQQLITSLPEIIRDINSQHPDWINRLVLIGYDSDKVIGMVDTPMDNTKKFFDTLNQWGNSNPVDDGCIVKVWPAIDQLLNGRLDGNQQHELPYRSVVNIFETGQPSDLANTVNLIQTSEEFLERKTLTNVFQAKDEATGGWRCNGKNDDFVYIEQLARRGDGKMYTLSNADLGKAVRMIPTLFSSAIVYKYHTEDCTTVPHNIYFPVDAYTQTVSAVIAGYNAEVKLFKYDGSQFTSDGRIDILSDDRNQVVEFRNPCDADWDSVSQYCMYFNSALVKNFVAGNELCQHMNGFLADDLSNEKNEWLKSAMNGQKAWLGLTFIQGTWYFQHDAGSSLAVPGNINFWVDGKIPDGSSGTCAYFYNGLWYPASCDEKHLVVCQKHMFDSTNEPSNIDDDDLAPGKYYLTVQTGLEGPWKGCDVENRVVSSIAIGKEETQTSILQHVMLRSDDDSSLLLEAATYSYRFGCRQPLSCEQTNGEDFSVVMIGEDDTGNTFQRYSTSLCYKWYVCANGGVYSNGQCICPDYFTGDDCRTPMCQNGGVPAVTGKKCHCQPGFGGDACQFVQCDADSGASFTNDGKALILVIEKSDNTADAIQNIADNFHAIQRDAWDRHQEWFKYFLLMSFTVDGTIEDLTLYYEPDDLGAHLNQLAIEARGKPGACQGPIWSALGRLFATNMVQYLGGAEVLLISAAAPLDADLDSIHATMENFDVHTPVIDYIHVETPQCAVDDWAKGLSTFANFLTTTGGTVFRVGQKNAGEAIDAFLPTRYAPQRLSYSDPLNCQNNEIFVQLDKYMSEVYIMVGGKSTVQVEDPMQQVHAIVQIWQSDYQSLWRLYKDTPGIYKVSVNSQDRACFPVVYGNGGAQVFFGYVQDYNYQDTPKPYPVFGVVNFPVFFLYDPTTGNSSETETLYMAHMDRQTIGGKFETPYDSDIDSRVGCSYNYIGKKFTCTEENDVITMSASGVDAYNQPFTRQSTAYCKKDGYLTTTTKAAKTTSTTVTTAPTTTALTPATLNFDVLFIIDETEEEGFIHDVAEPFIEKTMSLYTTTQRFARVGLITMPQKQNKSMPVAFLSSVDSFDALDQNLMSLEDFNIPGGDEYLVQALQFANDPLKYRMEEHGYRYGISNHLIVILTAKNKFADKKDAIINEIQKISAAQSYGVIGVGYGGQADWSDLTDIAGGDCVSIAADSASLLDKTTSFIQEKIWNAAFNGGTYCTPSNIAMSARNH</sequence>
<keyword evidence="4" id="KW-0732">Signal</keyword>
<dbReference type="InterPro" id="IPR016186">
    <property type="entry name" value="C-type_lectin-like/link_sf"/>
</dbReference>
<dbReference type="CDD" id="cd00037">
    <property type="entry name" value="CLECT"/>
    <property type="match status" value="1"/>
</dbReference>
<dbReference type="OrthoDB" id="5781816at2759"/>
<dbReference type="InterPro" id="IPR016187">
    <property type="entry name" value="CTDL_fold"/>
</dbReference>
<evidence type="ECO:0000313" key="6">
    <source>
        <dbReference type="Proteomes" id="UP000005239"/>
    </source>
</evidence>
<accession>A0A2A6CIB2</accession>
<dbReference type="PANTHER" id="PTHR47324">
    <property type="entry name" value="PROTEIN IRG-7-RELATED"/>
    <property type="match status" value="1"/>
</dbReference>
<dbReference type="PROSITE" id="PS50026">
    <property type="entry name" value="EGF_3"/>
    <property type="match status" value="1"/>
</dbReference>
<reference evidence="6" key="1">
    <citation type="journal article" date="2008" name="Nat. Genet.">
        <title>The Pristionchus pacificus genome provides a unique perspective on nematode lifestyle and parasitism.</title>
        <authorList>
            <person name="Dieterich C."/>
            <person name="Clifton S.W."/>
            <person name="Schuster L.N."/>
            <person name="Chinwalla A."/>
            <person name="Delehaunty K."/>
            <person name="Dinkelacker I."/>
            <person name="Fulton L."/>
            <person name="Fulton R."/>
            <person name="Godfrey J."/>
            <person name="Minx P."/>
            <person name="Mitreva M."/>
            <person name="Roeseler W."/>
            <person name="Tian H."/>
            <person name="Witte H."/>
            <person name="Yang S.P."/>
            <person name="Wilson R.K."/>
            <person name="Sommer R.J."/>
        </authorList>
    </citation>
    <scope>NUCLEOTIDE SEQUENCE [LARGE SCALE GENOMIC DNA]</scope>
    <source>
        <strain evidence="6">PS312</strain>
    </source>
</reference>
<dbReference type="GO" id="GO:0008270">
    <property type="term" value="F:zinc ion binding"/>
    <property type="evidence" value="ECO:0007669"/>
    <property type="project" value="UniProtKB-KW"/>
</dbReference>
<dbReference type="InterPro" id="IPR036465">
    <property type="entry name" value="vWFA_dom_sf"/>
</dbReference>
<dbReference type="Pfam" id="PF00059">
    <property type="entry name" value="Lectin_C"/>
    <property type="match status" value="1"/>
</dbReference>
<dbReference type="InterPro" id="IPR001304">
    <property type="entry name" value="C-type_lectin-like"/>
</dbReference>
<dbReference type="SUPFAM" id="SSF53300">
    <property type="entry name" value="vWA-like"/>
    <property type="match status" value="1"/>
</dbReference>
<feature type="signal peptide" evidence="4">
    <location>
        <begin position="1"/>
        <end position="19"/>
    </location>
</feature>
<dbReference type="SMART" id="SM00604">
    <property type="entry name" value="MD"/>
    <property type="match status" value="1"/>
</dbReference>
<dbReference type="SUPFAM" id="SSF56436">
    <property type="entry name" value="C-type lectin-like"/>
    <property type="match status" value="1"/>
</dbReference>
<keyword evidence="2" id="KW-1015">Disulfide bond</keyword>